<dbReference type="STRING" id="573061.Clocel_2046"/>
<dbReference type="EMBL" id="CP002160">
    <property type="protein sequence ID" value="ADL51789.1"/>
    <property type="molecule type" value="Genomic_DNA"/>
</dbReference>
<dbReference type="PIRSF" id="PIRSF021377">
    <property type="entry name" value="YtfJ"/>
    <property type="match status" value="1"/>
</dbReference>
<dbReference type="Proteomes" id="UP000002730">
    <property type="component" value="Chromosome"/>
</dbReference>
<accession>D9SM58</accession>
<dbReference type="NCBIfam" id="TIGR02874">
    <property type="entry name" value="spore_ytfJ"/>
    <property type="match status" value="1"/>
</dbReference>
<dbReference type="PANTHER" id="PTHR39162">
    <property type="entry name" value="GLL3345 PROTEIN"/>
    <property type="match status" value="1"/>
</dbReference>
<sequence length="141" mass="15367">MEDHPINDLLKCTIENLREMMDVSTVIGDPIVTGDGSTILPISKVSLGFGSGGGEYSTKHCPEYKEKVHSMPFGGGSGAGVSIKPVGFLIVRGDKFRLMPLEFNDSVEKLIDTVPDILDFIKKTFNKDKSATESTKNTKEE</sequence>
<dbReference type="InterPro" id="IPR014229">
    <property type="entry name" value="Spore_YtfJ"/>
</dbReference>
<dbReference type="HOGENOM" id="CLU_115880_0_1_9"/>
<name>D9SM58_CLOC7</name>
<reference evidence="1 2" key="1">
    <citation type="submission" date="2010-08" db="EMBL/GenBank/DDBJ databases">
        <title>Complete sequence of Clostridium cellulovorans 743B.</title>
        <authorList>
            <consortium name="US DOE Joint Genome Institute"/>
            <person name="Lucas S."/>
            <person name="Copeland A."/>
            <person name="Lapidus A."/>
            <person name="Cheng J.-F."/>
            <person name="Bruce D."/>
            <person name="Goodwin L."/>
            <person name="Pitluck S."/>
            <person name="Chertkov O."/>
            <person name="Detter J.C."/>
            <person name="Han C."/>
            <person name="Tapia R."/>
            <person name="Land M."/>
            <person name="Hauser L."/>
            <person name="Chang Y.-J."/>
            <person name="Jeffries C."/>
            <person name="Kyrpides N."/>
            <person name="Ivanova N."/>
            <person name="Mikhailova N."/>
            <person name="Hemme C.L."/>
            <person name="Woyke T."/>
        </authorList>
    </citation>
    <scope>NUCLEOTIDE SEQUENCE [LARGE SCALE GENOMIC DNA]</scope>
    <source>
        <strain evidence="2">ATCC 35296 / DSM 3052 / OCM 3 / 743B</strain>
    </source>
</reference>
<keyword evidence="2" id="KW-1185">Reference proteome</keyword>
<dbReference type="KEGG" id="ccb:Clocel_2046"/>
<dbReference type="RefSeq" id="WP_010076991.1">
    <property type="nucleotide sequence ID" value="NC_014393.1"/>
</dbReference>
<protein>
    <submittedName>
        <fullName evidence="1">Sporulation protein YtfJ</fullName>
    </submittedName>
</protein>
<organism evidence="1 2">
    <name type="scientific">Clostridium cellulovorans (strain ATCC 35296 / DSM 3052 / OCM 3 / 743B)</name>
    <dbReference type="NCBI Taxonomy" id="573061"/>
    <lineage>
        <taxon>Bacteria</taxon>
        <taxon>Bacillati</taxon>
        <taxon>Bacillota</taxon>
        <taxon>Clostridia</taxon>
        <taxon>Eubacteriales</taxon>
        <taxon>Clostridiaceae</taxon>
        <taxon>Clostridium</taxon>
    </lineage>
</organism>
<proteinExistence type="predicted"/>
<dbReference type="OrthoDB" id="9796262at2"/>
<evidence type="ECO:0000313" key="1">
    <source>
        <dbReference type="EMBL" id="ADL51789.1"/>
    </source>
</evidence>
<gene>
    <name evidence="1" type="ordered locus">Clocel_2046</name>
</gene>
<dbReference type="Pfam" id="PF09579">
    <property type="entry name" value="Spore_YtfJ"/>
    <property type="match status" value="1"/>
</dbReference>
<dbReference type="eggNOG" id="COG3874">
    <property type="taxonomic scope" value="Bacteria"/>
</dbReference>
<dbReference type="AlphaFoldDB" id="D9SM58"/>
<evidence type="ECO:0000313" key="2">
    <source>
        <dbReference type="Proteomes" id="UP000002730"/>
    </source>
</evidence>
<dbReference type="PANTHER" id="PTHR39162:SF1">
    <property type="entry name" value="SPORULATION PROTEIN YTFJ"/>
    <property type="match status" value="1"/>
</dbReference>